<dbReference type="GO" id="GO:0010043">
    <property type="term" value="P:response to zinc ion"/>
    <property type="evidence" value="ECO:0007669"/>
    <property type="project" value="TreeGrafter"/>
</dbReference>
<proteinExistence type="inferred from homology"/>
<evidence type="ECO:0000313" key="10">
    <source>
        <dbReference type="EMBL" id="AEB41734.1"/>
    </source>
</evidence>
<feature type="transmembrane region" description="Helical" evidence="9">
    <location>
        <begin position="89"/>
        <end position="112"/>
    </location>
</feature>
<name>A0AA34RDK0_CHLPE</name>
<dbReference type="PANTHER" id="PTHR30477">
    <property type="entry name" value="ABC-TRANSPORTER METAL-BINDING PROTEIN"/>
    <property type="match status" value="1"/>
</dbReference>
<evidence type="ECO:0000256" key="8">
    <source>
        <dbReference type="RuleBase" id="RU003943"/>
    </source>
</evidence>
<comment type="similarity">
    <text evidence="2 8">Belongs to the ABC-3 integral membrane protein family.</text>
</comment>
<feature type="transmembrane region" description="Helical" evidence="9">
    <location>
        <begin position="286"/>
        <end position="308"/>
    </location>
</feature>
<feature type="transmembrane region" description="Helical" evidence="9">
    <location>
        <begin position="248"/>
        <end position="266"/>
    </location>
</feature>
<evidence type="ECO:0000256" key="4">
    <source>
        <dbReference type="ARBA" id="ARBA00022475"/>
    </source>
</evidence>
<dbReference type="RefSeq" id="WP_013712812.1">
    <property type="nucleotide sequence ID" value="NC_015408.1"/>
</dbReference>
<dbReference type="Gene3D" id="1.10.3470.10">
    <property type="entry name" value="ABC transporter involved in vitamin B12 uptake, BtuC"/>
    <property type="match status" value="1"/>
</dbReference>
<comment type="subcellular location">
    <subcellularLocation>
        <location evidence="1">Cell inner membrane</location>
        <topology evidence="1">Multi-pass membrane protein</topology>
    </subcellularLocation>
    <subcellularLocation>
        <location evidence="8">Cell membrane</location>
        <topology evidence="8">Multi-pass membrane protein</topology>
    </subcellularLocation>
</comment>
<feature type="transmembrane region" description="Helical" evidence="9">
    <location>
        <begin position="6"/>
        <end position="24"/>
    </location>
</feature>
<feature type="transmembrane region" description="Helical" evidence="9">
    <location>
        <begin position="210"/>
        <end position="236"/>
    </location>
</feature>
<dbReference type="SUPFAM" id="SSF81345">
    <property type="entry name" value="ABC transporter involved in vitamin B12 uptake, BtuC"/>
    <property type="match status" value="1"/>
</dbReference>
<dbReference type="Pfam" id="PF00950">
    <property type="entry name" value="ABC-3"/>
    <property type="match status" value="1"/>
</dbReference>
<evidence type="ECO:0000256" key="3">
    <source>
        <dbReference type="ARBA" id="ARBA00022448"/>
    </source>
</evidence>
<keyword evidence="5 8" id="KW-0812">Transmembrane</keyword>
<feature type="transmembrane region" description="Helical" evidence="9">
    <location>
        <begin position="36"/>
        <end position="58"/>
    </location>
</feature>
<dbReference type="GO" id="GO:0055085">
    <property type="term" value="P:transmembrane transport"/>
    <property type="evidence" value="ECO:0007669"/>
    <property type="project" value="InterPro"/>
</dbReference>
<organism evidence="10 11">
    <name type="scientific">Chlamydia pecorum (strain ATCC VR-628 / DSM 29919 / E58)</name>
    <name type="common">Chlamydophila pecorum</name>
    <dbReference type="NCBI Taxonomy" id="331635"/>
    <lineage>
        <taxon>Bacteria</taxon>
        <taxon>Pseudomonadati</taxon>
        <taxon>Chlamydiota</taxon>
        <taxon>Chlamydiia</taxon>
        <taxon>Chlamydiales</taxon>
        <taxon>Chlamydiaceae</taxon>
        <taxon>Chlamydia/Chlamydophila group</taxon>
        <taxon>Chlamydia</taxon>
    </lineage>
</organism>
<feature type="transmembrane region" description="Helical" evidence="9">
    <location>
        <begin position="164"/>
        <end position="183"/>
    </location>
</feature>
<keyword evidence="6 9" id="KW-1133">Transmembrane helix</keyword>
<sequence>MALSPYYGASFLEFFIIFFSRMFSGKLFGEHLYIDDIQVIVFLVIACSGALGGTFLVLKKMAMYAHAVSHTVLFGLVCICLFSHQLMTLSLSALTLSAVVTALLTGFLIYFVRNTFRVSEESSTALVFSLLFSLSLVLLVFMTKNAHIGTELVLGNADSLTKEDIFPVCAVLFMNIIIILGTLRSLTCVSFDSVFSTTIGIPVKIVDYLIVFQLSLCLVGAFKAVGVLMALAFLLIPGLIAKILSQSILGMMGWSLVFSITTAFLSPALSRSILSSFGVGLSTSGIAVLLLSLMYALVQTLLHGKIFVKKLLRKPHE</sequence>
<evidence type="ECO:0000256" key="5">
    <source>
        <dbReference type="ARBA" id="ARBA00022692"/>
    </source>
</evidence>
<evidence type="ECO:0000256" key="1">
    <source>
        <dbReference type="ARBA" id="ARBA00004429"/>
    </source>
</evidence>
<dbReference type="Proteomes" id="UP000008305">
    <property type="component" value="Chromosome"/>
</dbReference>
<accession>A0AA34RDK0</accession>
<evidence type="ECO:0000256" key="9">
    <source>
        <dbReference type="SAM" id="Phobius"/>
    </source>
</evidence>
<keyword evidence="3 8" id="KW-0813">Transport</keyword>
<dbReference type="EMBL" id="CP002608">
    <property type="protein sequence ID" value="AEB41734.1"/>
    <property type="molecule type" value="Genomic_DNA"/>
</dbReference>
<dbReference type="KEGG" id="cpm:G5S_0789"/>
<keyword evidence="11" id="KW-1185">Reference proteome</keyword>
<evidence type="ECO:0000256" key="6">
    <source>
        <dbReference type="ARBA" id="ARBA00022989"/>
    </source>
</evidence>
<dbReference type="InterPro" id="IPR001626">
    <property type="entry name" value="ABC_TroCD"/>
</dbReference>
<feature type="transmembrane region" description="Helical" evidence="9">
    <location>
        <begin position="64"/>
        <end position="82"/>
    </location>
</feature>
<evidence type="ECO:0000256" key="7">
    <source>
        <dbReference type="ARBA" id="ARBA00023136"/>
    </source>
</evidence>
<reference evidence="10 11" key="1">
    <citation type="journal article" date="2011" name="J. Bacteriol.">
        <title>Genome sequence of the obligate intracellular animal pathogen Chlamydia pecorum E58.</title>
        <authorList>
            <person name="Mojica S."/>
            <person name="Huot Creasy H."/>
            <person name="Daugherty S."/>
            <person name="Read T.D."/>
            <person name="Kim T."/>
            <person name="Kaltenboeck B."/>
            <person name="Bavoil P."/>
            <person name="Myers G.S."/>
        </authorList>
    </citation>
    <scope>NUCLEOTIDE SEQUENCE [LARGE SCALE GENOMIC DNA]</scope>
    <source>
        <strain evidence="10 11">E58</strain>
    </source>
</reference>
<gene>
    <name evidence="10" type="ordered locus">G5S_0789</name>
</gene>
<keyword evidence="4" id="KW-1003">Cell membrane</keyword>
<evidence type="ECO:0000313" key="11">
    <source>
        <dbReference type="Proteomes" id="UP000008305"/>
    </source>
</evidence>
<dbReference type="InterPro" id="IPR037294">
    <property type="entry name" value="ABC_BtuC-like"/>
</dbReference>
<feature type="transmembrane region" description="Helical" evidence="9">
    <location>
        <begin position="124"/>
        <end position="143"/>
    </location>
</feature>
<dbReference type="GO" id="GO:0043190">
    <property type="term" value="C:ATP-binding cassette (ABC) transporter complex"/>
    <property type="evidence" value="ECO:0007669"/>
    <property type="project" value="InterPro"/>
</dbReference>
<protein>
    <submittedName>
        <fullName evidence="10">ABC transporter, permease protein</fullName>
    </submittedName>
</protein>
<evidence type="ECO:0000256" key="2">
    <source>
        <dbReference type="ARBA" id="ARBA00008034"/>
    </source>
</evidence>
<keyword evidence="7 9" id="KW-0472">Membrane</keyword>
<dbReference type="PANTHER" id="PTHR30477:SF8">
    <property type="entry name" value="METAL TRANSPORT SYSTEM MEMBRANE PROTEIN CT_070-RELATED"/>
    <property type="match status" value="1"/>
</dbReference>
<dbReference type="AlphaFoldDB" id="A0AA34RDK0"/>